<dbReference type="PANTHER" id="PTHR18866:SF33">
    <property type="entry name" value="METHYLCROTONOYL-COA CARBOXYLASE SUBUNIT ALPHA, MITOCHONDRIAL-RELATED"/>
    <property type="match status" value="1"/>
</dbReference>
<dbReference type="GO" id="GO:0004658">
    <property type="term" value="F:propionyl-CoA carboxylase activity"/>
    <property type="evidence" value="ECO:0007669"/>
    <property type="project" value="TreeGrafter"/>
</dbReference>
<keyword evidence="1" id="KW-0436">Ligase</keyword>
<evidence type="ECO:0000313" key="6">
    <source>
        <dbReference type="EMBL" id="RKP26993.1"/>
    </source>
</evidence>
<name>A0A4P9Z371_9FUNG</name>
<evidence type="ECO:0000259" key="5">
    <source>
        <dbReference type="PROSITE" id="PS50979"/>
    </source>
</evidence>
<dbReference type="InterPro" id="IPR011764">
    <property type="entry name" value="Biotin_carboxylation_dom"/>
</dbReference>
<dbReference type="EMBL" id="KZ989292">
    <property type="protein sequence ID" value="RKP26993.1"/>
    <property type="molecule type" value="Genomic_DNA"/>
</dbReference>
<evidence type="ECO:0000256" key="3">
    <source>
        <dbReference type="ARBA" id="ARBA00022840"/>
    </source>
</evidence>
<dbReference type="AlphaFoldDB" id="A0A4P9Z371"/>
<proteinExistence type="predicted"/>
<organism evidence="6 7">
    <name type="scientific">Syncephalis pseudoplumigaleata</name>
    <dbReference type="NCBI Taxonomy" id="1712513"/>
    <lineage>
        <taxon>Eukaryota</taxon>
        <taxon>Fungi</taxon>
        <taxon>Fungi incertae sedis</taxon>
        <taxon>Zoopagomycota</taxon>
        <taxon>Zoopagomycotina</taxon>
        <taxon>Zoopagomycetes</taxon>
        <taxon>Zoopagales</taxon>
        <taxon>Piptocephalidaceae</taxon>
        <taxon>Syncephalis</taxon>
    </lineage>
</organism>
<dbReference type="GO" id="GO:0005524">
    <property type="term" value="F:ATP binding"/>
    <property type="evidence" value="ECO:0007669"/>
    <property type="project" value="UniProtKB-KW"/>
</dbReference>
<dbReference type="InterPro" id="IPR050856">
    <property type="entry name" value="Biotin_carboxylase_complex"/>
</dbReference>
<dbReference type="PROSITE" id="PS50979">
    <property type="entry name" value="BC"/>
    <property type="match status" value="1"/>
</dbReference>
<feature type="domain" description="Biotin carboxylation" evidence="5">
    <location>
        <begin position="1"/>
        <end position="140"/>
    </location>
</feature>
<keyword evidence="7" id="KW-1185">Reference proteome</keyword>
<dbReference type="Pfam" id="PF00289">
    <property type="entry name" value="Biotin_carb_N"/>
    <property type="match status" value="1"/>
</dbReference>
<dbReference type="Gene3D" id="3.30.470.20">
    <property type="entry name" value="ATP-grasp fold, B domain"/>
    <property type="match status" value="1"/>
</dbReference>
<keyword evidence="2" id="KW-0547">Nucleotide-binding</keyword>
<feature type="non-terminal residue" evidence="6">
    <location>
        <position position="1"/>
    </location>
</feature>
<keyword evidence="4" id="KW-0092">Biotin</keyword>
<dbReference type="PANTHER" id="PTHR18866">
    <property type="entry name" value="CARBOXYLASE:PYRUVATE/ACETYL-COA/PROPIONYL-COA CARBOXYLASE"/>
    <property type="match status" value="1"/>
</dbReference>
<sequence>EIACRVIRTARKMGIKTVAIYSEADANSLHVRMADEAVCVVGSSLGRSSIYLNIPAILQAIRDTGAQAVHPGYGFLSENAAFVKALREENVAFIGPDESAMSALGDKIESKLIAKESGIHTVPGFNGVVRDAEHAVEIGK</sequence>
<keyword evidence="3" id="KW-0067">ATP-binding</keyword>
<dbReference type="InterPro" id="IPR016185">
    <property type="entry name" value="PreATP-grasp_dom_sf"/>
</dbReference>
<dbReference type="Proteomes" id="UP000278143">
    <property type="component" value="Unassembled WGS sequence"/>
</dbReference>
<dbReference type="GO" id="GO:0005739">
    <property type="term" value="C:mitochondrion"/>
    <property type="evidence" value="ECO:0007669"/>
    <property type="project" value="TreeGrafter"/>
</dbReference>
<evidence type="ECO:0000256" key="2">
    <source>
        <dbReference type="ARBA" id="ARBA00022741"/>
    </source>
</evidence>
<gene>
    <name evidence="6" type="ORF">SYNPS1DRAFT_13352</name>
</gene>
<evidence type="ECO:0000313" key="7">
    <source>
        <dbReference type="Proteomes" id="UP000278143"/>
    </source>
</evidence>
<reference evidence="7" key="1">
    <citation type="journal article" date="2018" name="Nat. Microbiol.">
        <title>Leveraging single-cell genomics to expand the fungal tree of life.</title>
        <authorList>
            <person name="Ahrendt S.R."/>
            <person name="Quandt C.A."/>
            <person name="Ciobanu D."/>
            <person name="Clum A."/>
            <person name="Salamov A."/>
            <person name="Andreopoulos B."/>
            <person name="Cheng J.F."/>
            <person name="Woyke T."/>
            <person name="Pelin A."/>
            <person name="Henrissat B."/>
            <person name="Reynolds N.K."/>
            <person name="Benny G.L."/>
            <person name="Smith M.E."/>
            <person name="James T.Y."/>
            <person name="Grigoriev I.V."/>
        </authorList>
    </citation>
    <scope>NUCLEOTIDE SEQUENCE [LARGE SCALE GENOMIC DNA]</scope>
    <source>
        <strain evidence="7">Benny S71-1</strain>
    </source>
</reference>
<dbReference type="InterPro" id="IPR005481">
    <property type="entry name" value="BC-like_N"/>
</dbReference>
<dbReference type="SUPFAM" id="SSF52440">
    <property type="entry name" value="PreATP-grasp domain"/>
    <property type="match status" value="1"/>
</dbReference>
<accession>A0A4P9Z371</accession>
<protein>
    <submittedName>
        <fullName evidence="6">Pre-ATP-grasp domain-containing protein</fullName>
    </submittedName>
</protein>
<dbReference type="OrthoDB" id="196847at2759"/>
<evidence type="ECO:0000256" key="4">
    <source>
        <dbReference type="ARBA" id="ARBA00023267"/>
    </source>
</evidence>
<evidence type="ECO:0000256" key="1">
    <source>
        <dbReference type="ARBA" id="ARBA00022598"/>
    </source>
</evidence>